<dbReference type="EMBL" id="BMZN01000002">
    <property type="protein sequence ID" value="GHC45449.1"/>
    <property type="molecule type" value="Genomic_DNA"/>
</dbReference>
<keyword evidence="1" id="KW-0472">Membrane</keyword>
<dbReference type="RefSeq" id="WP_189392014.1">
    <property type="nucleotide sequence ID" value="NZ_BMZN01000002.1"/>
</dbReference>
<organism evidence="2 3">
    <name type="scientific">Alcaligenes pakistanensis</name>
    <dbReference type="NCBI Taxonomy" id="1482717"/>
    <lineage>
        <taxon>Bacteria</taxon>
        <taxon>Pseudomonadati</taxon>
        <taxon>Pseudomonadota</taxon>
        <taxon>Betaproteobacteria</taxon>
        <taxon>Burkholderiales</taxon>
        <taxon>Alcaligenaceae</taxon>
        <taxon>Alcaligenes</taxon>
    </lineage>
</organism>
<proteinExistence type="predicted"/>
<evidence type="ECO:0000313" key="3">
    <source>
        <dbReference type="Proteomes" id="UP000608923"/>
    </source>
</evidence>
<gene>
    <name evidence="2" type="ORF">GCM10010096_16060</name>
</gene>
<evidence type="ECO:0000313" key="2">
    <source>
        <dbReference type="EMBL" id="GHC45449.1"/>
    </source>
</evidence>
<dbReference type="AlphaFoldDB" id="A0A8H9M570"/>
<feature type="transmembrane region" description="Helical" evidence="1">
    <location>
        <begin position="57"/>
        <end position="80"/>
    </location>
</feature>
<accession>A0A8H9M570</accession>
<evidence type="ECO:0000256" key="1">
    <source>
        <dbReference type="SAM" id="Phobius"/>
    </source>
</evidence>
<reference evidence="3" key="1">
    <citation type="journal article" date="2019" name="Int. J. Syst. Evol. Microbiol.">
        <title>The Global Catalogue of Microorganisms (GCM) 10K type strain sequencing project: providing services to taxonomists for standard genome sequencing and annotation.</title>
        <authorList>
            <consortium name="The Broad Institute Genomics Platform"/>
            <consortium name="The Broad Institute Genome Sequencing Center for Infectious Disease"/>
            <person name="Wu L."/>
            <person name="Ma J."/>
        </authorList>
    </citation>
    <scope>NUCLEOTIDE SEQUENCE [LARGE SCALE GENOMIC DNA]</scope>
    <source>
        <strain evidence="3">KCTC 42083</strain>
    </source>
</reference>
<keyword evidence="3" id="KW-1185">Reference proteome</keyword>
<sequence length="86" mass="9541">MSHSKILGLSALSLLLCLLTLPTLFLILPVFLFPLLACLISTYVYRRGLRGQQRGFGIRAIALLPFPLALLTFGFCMLLIQQGYQA</sequence>
<keyword evidence="1" id="KW-1133">Transmembrane helix</keyword>
<comment type="caution">
    <text evidence="2">The sequence shown here is derived from an EMBL/GenBank/DDBJ whole genome shotgun (WGS) entry which is preliminary data.</text>
</comment>
<protein>
    <submittedName>
        <fullName evidence="2">Uncharacterized protein</fullName>
    </submittedName>
</protein>
<name>A0A8H9M570_9BURK</name>
<dbReference type="Proteomes" id="UP000608923">
    <property type="component" value="Unassembled WGS sequence"/>
</dbReference>
<feature type="transmembrane region" description="Helical" evidence="1">
    <location>
        <begin position="12"/>
        <end position="45"/>
    </location>
</feature>
<keyword evidence="1" id="KW-0812">Transmembrane</keyword>